<dbReference type="RefSeq" id="WP_148452823.1">
    <property type="nucleotide sequence ID" value="NZ_VSFC01000012.1"/>
</dbReference>
<dbReference type="EMBL" id="VSFC01000012">
    <property type="protein sequence ID" value="TYA58999.1"/>
    <property type="molecule type" value="Genomic_DNA"/>
</dbReference>
<dbReference type="Proteomes" id="UP000324550">
    <property type="component" value="Unassembled WGS sequence"/>
</dbReference>
<evidence type="ECO:0000313" key="1">
    <source>
        <dbReference type="EMBL" id="TYA58999.1"/>
    </source>
</evidence>
<dbReference type="OrthoDB" id="1446120at2"/>
<proteinExistence type="predicted"/>
<protein>
    <recommendedName>
        <fullName evidence="3">DUF2158 domain-containing protein</fullName>
    </recommendedName>
</protein>
<sequence>MISKKFKPGDWVKLKGIPNNQKMEVLKYVIKKDPLFGTKNNHSYLECVWYKNGERKSRIYHQNKLLKLNDTGGIYKA</sequence>
<comment type="caution">
    <text evidence="1">The sequence shown here is derived from an EMBL/GenBank/DDBJ whole genome shotgun (WGS) entry which is preliminary data.</text>
</comment>
<organism evidence="1 2">
    <name type="scientific">Formosa maritima</name>
    <dbReference type="NCBI Taxonomy" id="2592046"/>
    <lineage>
        <taxon>Bacteria</taxon>
        <taxon>Pseudomonadati</taxon>
        <taxon>Bacteroidota</taxon>
        <taxon>Flavobacteriia</taxon>
        <taxon>Flavobacteriales</taxon>
        <taxon>Flavobacteriaceae</taxon>
        <taxon>Formosa</taxon>
    </lineage>
</organism>
<evidence type="ECO:0000313" key="2">
    <source>
        <dbReference type="Proteomes" id="UP000324550"/>
    </source>
</evidence>
<dbReference type="AlphaFoldDB" id="A0A5D0GKY2"/>
<accession>A0A5D0GKY2</accession>
<reference evidence="1 2" key="1">
    <citation type="submission" date="2019-08" db="EMBL/GenBank/DDBJ databases">
        <title>Formosa sediminis sp. nov., isolated from marine sediment.</title>
        <authorList>
            <person name="Cao W.R."/>
        </authorList>
    </citation>
    <scope>NUCLEOTIDE SEQUENCE [LARGE SCALE GENOMIC DNA]</scope>
    <source>
        <strain evidence="1 2">1494</strain>
    </source>
</reference>
<evidence type="ECO:0008006" key="3">
    <source>
        <dbReference type="Google" id="ProtNLM"/>
    </source>
</evidence>
<keyword evidence="2" id="KW-1185">Reference proteome</keyword>
<name>A0A5D0GKY2_9FLAO</name>
<gene>
    <name evidence="1" type="ORF">FVF61_02290</name>
</gene>